<dbReference type="EMBL" id="JAJJMA010132660">
    <property type="protein sequence ID" value="MCL7033274.1"/>
    <property type="molecule type" value="Genomic_DNA"/>
</dbReference>
<gene>
    <name evidence="1" type="ORF">MKW94_008430</name>
</gene>
<feature type="non-terminal residue" evidence="1">
    <location>
        <position position="80"/>
    </location>
</feature>
<accession>A0AA41V719</accession>
<sequence length="80" mass="9394">VVHAILEDKFAPIKMQYYKARALYCTSIIEVLCKNPRIFDELNYETVFSDLQKMSLRLCARKVEKMRDCLECNVNPKAFS</sequence>
<evidence type="ECO:0000313" key="2">
    <source>
        <dbReference type="Proteomes" id="UP001177140"/>
    </source>
</evidence>
<keyword evidence="2" id="KW-1185">Reference proteome</keyword>
<evidence type="ECO:0000313" key="1">
    <source>
        <dbReference type="EMBL" id="MCL7033274.1"/>
    </source>
</evidence>
<reference evidence="1" key="1">
    <citation type="submission" date="2022-03" db="EMBL/GenBank/DDBJ databases">
        <title>A functionally conserved STORR gene fusion in Papaver species that diverged 16.8 million years ago.</title>
        <authorList>
            <person name="Catania T."/>
        </authorList>
    </citation>
    <scope>NUCLEOTIDE SEQUENCE</scope>
    <source>
        <strain evidence="1">S-191538</strain>
    </source>
</reference>
<comment type="caution">
    <text evidence="1">The sequence shown here is derived from an EMBL/GenBank/DDBJ whole genome shotgun (WGS) entry which is preliminary data.</text>
</comment>
<organism evidence="1 2">
    <name type="scientific">Papaver nudicaule</name>
    <name type="common">Iceland poppy</name>
    <dbReference type="NCBI Taxonomy" id="74823"/>
    <lineage>
        <taxon>Eukaryota</taxon>
        <taxon>Viridiplantae</taxon>
        <taxon>Streptophyta</taxon>
        <taxon>Embryophyta</taxon>
        <taxon>Tracheophyta</taxon>
        <taxon>Spermatophyta</taxon>
        <taxon>Magnoliopsida</taxon>
        <taxon>Ranunculales</taxon>
        <taxon>Papaveraceae</taxon>
        <taxon>Papaveroideae</taxon>
        <taxon>Papaver</taxon>
    </lineage>
</organism>
<dbReference type="AlphaFoldDB" id="A0AA41V719"/>
<feature type="non-terminal residue" evidence="1">
    <location>
        <position position="1"/>
    </location>
</feature>
<protein>
    <submittedName>
        <fullName evidence="1">Uncharacterized protein</fullName>
    </submittedName>
</protein>
<dbReference type="Proteomes" id="UP001177140">
    <property type="component" value="Unassembled WGS sequence"/>
</dbReference>
<name>A0AA41V719_PAPNU</name>
<proteinExistence type="predicted"/>